<name>A0A0E0R679_ORYRU</name>
<dbReference type="Proteomes" id="UP000008022">
    <property type="component" value="Unassembled WGS sequence"/>
</dbReference>
<reference evidence="1" key="2">
    <citation type="submission" date="2015-06" db="UniProtKB">
        <authorList>
            <consortium name="EnsemblPlants"/>
        </authorList>
    </citation>
    <scope>IDENTIFICATION</scope>
</reference>
<keyword evidence="2" id="KW-1185">Reference proteome</keyword>
<sequence length="98" mass="11078">MSTSLSAIPSPFPLFTESYFFTSSSVNVLVAPVLHQRFLRIHDLDPLVSPSPNGIQTFRKRLLAKFAVLLNIGADLILFRQWQMVVTITADLIVFSQW</sequence>
<dbReference type="EnsemblPlants" id="ORUFI11G08140.1">
    <property type="protein sequence ID" value="ORUFI11G08140.1"/>
    <property type="gene ID" value="ORUFI11G08140"/>
</dbReference>
<proteinExistence type="predicted"/>
<dbReference type="HOGENOM" id="CLU_2458677_0_0_1"/>
<evidence type="ECO:0000313" key="2">
    <source>
        <dbReference type="Proteomes" id="UP000008022"/>
    </source>
</evidence>
<accession>A0A0E0R679</accession>
<dbReference type="Gramene" id="ORUFI11G08140.1">
    <property type="protein sequence ID" value="ORUFI11G08140.1"/>
    <property type="gene ID" value="ORUFI11G08140"/>
</dbReference>
<protein>
    <submittedName>
        <fullName evidence="1">Uncharacterized protein</fullName>
    </submittedName>
</protein>
<dbReference type="AlphaFoldDB" id="A0A0E0R679"/>
<organism evidence="1 2">
    <name type="scientific">Oryza rufipogon</name>
    <name type="common">Brownbeard rice</name>
    <name type="synonym">Asian wild rice</name>
    <dbReference type="NCBI Taxonomy" id="4529"/>
    <lineage>
        <taxon>Eukaryota</taxon>
        <taxon>Viridiplantae</taxon>
        <taxon>Streptophyta</taxon>
        <taxon>Embryophyta</taxon>
        <taxon>Tracheophyta</taxon>
        <taxon>Spermatophyta</taxon>
        <taxon>Magnoliopsida</taxon>
        <taxon>Liliopsida</taxon>
        <taxon>Poales</taxon>
        <taxon>Poaceae</taxon>
        <taxon>BOP clade</taxon>
        <taxon>Oryzoideae</taxon>
        <taxon>Oryzeae</taxon>
        <taxon>Oryzinae</taxon>
        <taxon>Oryza</taxon>
    </lineage>
</organism>
<reference evidence="2" key="1">
    <citation type="submission" date="2013-06" db="EMBL/GenBank/DDBJ databases">
        <authorList>
            <person name="Zhao Q."/>
        </authorList>
    </citation>
    <scope>NUCLEOTIDE SEQUENCE</scope>
    <source>
        <strain evidence="2">cv. W1943</strain>
    </source>
</reference>
<evidence type="ECO:0000313" key="1">
    <source>
        <dbReference type="EnsemblPlants" id="ORUFI11G08140.1"/>
    </source>
</evidence>